<dbReference type="PANTHER" id="PTHR48010">
    <property type="entry name" value="OS05G0588300 PROTEIN"/>
    <property type="match status" value="1"/>
</dbReference>
<reference evidence="4 5" key="1">
    <citation type="submission" date="2017-08" db="EMBL/GenBank/DDBJ databases">
        <title>WGS of Clinical strains of the CDC Group NO-1 linked to zoonotic infections in humans.</title>
        <authorList>
            <person name="Bernier A.-M."/>
            <person name="Bernard K."/>
        </authorList>
    </citation>
    <scope>NUCLEOTIDE SEQUENCE [LARGE SCALE GENOMIC DNA]</scope>
    <source>
        <strain evidence="4 5">NML120219</strain>
    </source>
</reference>
<proteinExistence type="predicted"/>
<evidence type="ECO:0000313" key="5">
    <source>
        <dbReference type="Proteomes" id="UP000218439"/>
    </source>
</evidence>
<dbReference type="RefSeq" id="WP_095551018.1">
    <property type="nucleotide sequence ID" value="NZ_NSJE01000002.1"/>
</dbReference>
<feature type="transmembrane region" description="Helical" evidence="1">
    <location>
        <begin position="539"/>
        <end position="560"/>
    </location>
</feature>
<feature type="domain" description="Bacterial repeat" evidence="3">
    <location>
        <begin position="457"/>
        <end position="523"/>
    </location>
</feature>
<dbReference type="InterPro" id="IPR001611">
    <property type="entry name" value="Leu-rich_rpt"/>
</dbReference>
<organism evidence="4 5">
    <name type="scientific">Vandammella animalimorsus</name>
    <dbReference type="NCBI Taxonomy" id="2029117"/>
    <lineage>
        <taxon>Bacteria</taxon>
        <taxon>Pseudomonadati</taxon>
        <taxon>Pseudomonadota</taxon>
        <taxon>Betaproteobacteria</taxon>
        <taxon>Burkholderiales</taxon>
        <taxon>Comamonadaceae</taxon>
        <taxon>Vandammella</taxon>
    </lineage>
</organism>
<dbReference type="AlphaFoldDB" id="A0A2A2B1I9"/>
<keyword evidence="1" id="KW-0812">Transmembrane</keyword>
<dbReference type="SUPFAM" id="SSF52058">
    <property type="entry name" value="L domain-like"/>
    <property type="match status" value="1"/>
</dbReference>
<dbReference type="Gene3D" id="3.80.10.10">
    <property type="entry name" value="Ribonuclease Inhibitor"/>
    <property type="match status" value="2"/>
</dbReference>
<keyword evidence="1" id="KW-1133">Transmembrane helix</keyword>
<keyword evidence="2" id="KW-0732">Signal</keyword>
<comment type="caution">
    <text evidence="4">The sequence shown here is derived from an EMBL/GenBank/DDBJ whole genome shotgun (WGS) entry which is preliminary data.</text>
</comment>
<evidence type="ECO:0000256" key="1">
    <source>
        <dbReference type="SAM" id="Phobius"/>
    </source>
</evidence>
<dbReference type="EMBL" id="NSJE01000002">
    <property type="protein sequence ID" value="PAT43961.1"/>
    <property type="molecule type" value="Genomic_DNA"/>
</dbReference>
<gene>
    <name evidence="4" type="ORF">CK621_01720</name>
</gene>
<accession>A0A2A2B1I9</accession>
<sequence length="563" mass="58827">MTPILRNTLAGAALALLGLAAAQAAIPAAERQALLDVYTHTQGDGWHRRTGWKQGADFAAPGTECDWEGVLCDAAQAHVVGLRLPENRLDGQLPEGLSNLRHMRRLELSGNQLAGPLPDLAAWPQLEHLDVSRNRLDGPIPALQGLSALQRFDVTSNRFSGALPRFDGLPALRQFGAADNRLSGQLPALTGAPALQHFSVAGNWLTGAVPSLAGMERLQAFVANHNLLDGQLPLLDALPALVELNLSHNRLAGRLRLGHLPQLQDFNASFNQFSGPLPALQGLPRLKRLSLNNNQFSGAMPELGGLTALLWLRVEHNLLTGGPPAELPPGLMPGAWSALCPNRLQPASPTDTQWNAFTGGDWAAGCASISWAVRASAGPGGQVSPALQQGIAGAEAAIVIKPDPGQMLDAIDSSCGTASWAGAEMFFTGPLSADCRVQARFRPWAPGPHHAVRAVATDAHGGQILPSVQSVAAGGRAVFTLLPADGYEVESVTSDCDGAHVGERAFATGPVTAPCTVNAAFRPQHVPLPGATGLPGVPVLGPLGLMLLGGLLALVSALGLRRR</sequence>
<name>A0A2A2B1I9_9BURK</name>
<dbReference type="Proteomes" id="UP000218439">
    <property type="component" value="Unassembled WGS sequence"/>
</dbReference>
<dbReference type="InterPro" id="IPR050994">
    <property type="entry name" value="At_inactive_RLKs"/>
</dbReference>
<dbReference type="Pfam" id="PF00560">
    <property type="entry name" value="LRR_1"/>
    <property type="match status" value="1"/>
</dbReference>
<evidence type="ECO:0000259" key="3">
    <source>
        <dbReference type="Pfam" id="PF18998"/>
    </source>
</evidence>
<dbReference type="Pfam" id="PF18998">
    <property type="entry name" value="Flg_new_2"/>
    <property type="match status" value="1"/>
</dbReference>
<dbReference type="InterPro" id="IPR032675">
    <property type="entry name" value="LRR_dom_sf"/>
</dbReference>
<protein>
    <recommendedName>
        <fullName evidence="3">Bacterial repeat domain-containing protein</fullName>
    </recommendedName>
</protein>
<keyword evidence="1" id="KW-0472">Membrane</keyword>
<evidence type="ECO:0000256" key="2">
    <source>
        <dbReference type="SAM" id="SignalP"/>
    </source>
</evidence>
<dbReference type="PANTHER" id="PTHR48010:SF58">
    <property type="entry name" value="RECEPTOR PROTEIN KINASE-LIKE PROTEIN ZAR1"/>
    <property type="match status" value="1"/>
</dbReference>
<dbReference type="InterPro" id="IPR044060">
    <property type="entry name" value="Bacterial_rp_domain"/>
</dbReference>
<evidence type="ECO:0000313" key="4">
    <source>
        <dbReference type="EMBL" id="PAT43961.1"/>
    </source>
</evidence>
<feature type="signal peptide" evidence="2">
    <location>
        <begin position="1"/>
        <end position="24"/>
    </location>
</feature>
<feature type="chain" id="PRO_5013308074" description="Bacterial repeat domain-containing protein" evidence="2">
    <location>
        <begin position="25"/>
        <end position="563"/>
    </location>
</feature>